<dbReference type="EMBL" id="JANFFA010000003">
    <property type="protein sequence ID" value="MDQ2095147.1"/>
    <property type="molecule type" value="Genomic_DNA"/>
</dbReference>
<dbReference type="AlphaFoldDB" id="A0AAJ1UFV3"/>
<dbReference type="InterPro" id="IPR029045">
    <property type="entry name" value="ClpP/crotonase-like_dom_sf"/>
</dbReference>
<dbReference type="PANTHER" id="PTHR43459">
    <property type="entry name" value="ENOYL-COA HYDRATASE"/>
    <property type="match status" value="1"/>
</dbReference>
<dbReference type="PANTHER" id="PTHR43459:SF1">
    <property type="entry name" value="EG:BACN32G11.4 PROTEIN"/>
    <property type="match status" value="1"/>
</dbReference>
<dbReference type="Gene3D" id="3.90.226.10">
    <property type="entry name" value="2-enoyl-CoA Hydratase, Chain A, domain 1"/>
    <property type="match status" value="1"/>
</dbReference>
<dbReference type="Proteomes" id="UP001227162">
    <property type="component" value="Unassembled WGS sequence"/>
</dbReference>
<dbReference type="Pfam" id="PF00378">
    <property type="entry name" value="ECH_1"/>
    <property type="match status" value="1"/>
</dbReference>
<dbReference type="CDD" id="cd06558">
    <property type="entry name" value="crotonase-like"/>
    <property type="match status" value="1"/>
</dbReference>
<gene>
    <name evidence="3" type="ORF">NOI20_13570</name>
</gene>
<evidence type="ECO:0000256" key="2">
    <source>
        <dbReference type="RuleBase" id="RU003707"/>
    </source>
</evidence>
<dbReference type="GO" id="GO:0003824">
    <property type="term" value="F:catalytic activity"/>
    <property type="evidence" value="ECO:0007669"/>
    <property type="project" value="InterPro"/>
</dbReference>
<name>A0AAJ1UFV3_9RHOB</name>
<reference evidence="3" key="2">
    <citation type="submission" date="2023-04" db="EMBL/GenBank/DDBJ databases">
        <title>'Rhodoalgimonas zhirmunskyi' gen. nov., isolated from a red alga.</title>
        <authorList>
            <person name="Nedashkovskaya O.I."/>
            <person name="Otstavnykh N.Y."/>
            <person name="Bystritskaya E.P."/>
            <person name="Balabanova L.A."/>
            <person name="Isaeva M.P."/>
        </authorList>
    </citation>
    <scope>NUCLEOTIDE SEQUENCE</scope>
    <source>
        <strain evidence="3">10Alg 79</strain>
    </source>
</reference>
<dbReference type="PROSITE" id="PS00166">
    <property type="entry name" value="ENOYL_COA_HYDRATASE"/>
    <property type="match status" value="1"/>
</dbReference>
<evidence type="ECO:0000313" key="4">
    <source>
        <dbReference type="Proteomes" id="UP001227162"/>
    </source>
</evidence>
<dbReference type="InterPro" id="IPR014748">
    <property type="entry name" value="Enoyl-CoA_hydra_C"/>
</dbReference>
<evidence type="ECO:0000313" key="3">
    <source>
        <dbReference type="EMBL" id="MDQ2095147.1"/>
    </source>
</evidence>
<evidence type="ECO:0000256" key="1">
    <source>
        <dbReference type="ARBA" id="ARBA00005254"/>
    </source>
</evidence>
<dbReference type="SUPFAM" id="SSF52096">
    <property type="entry name" value="ClpP/crotonase"/>
    <property type="match status" value="1"/>
</dbReference>
<sequence>MRPNPAFEEAGVMAFDGLKERFESDGILLLRMAEPERRNALSDAMRAALRDALHRAHADRQVRAIVLSGSDGCFCAGGDIKAMGQPIPIAMERLEVVHDIVRLIALGPKPVVAAVDGAAYGGGMSLALCCDAVVAAEGARFCASFGRIGLVPDMGIMWSLPRRVGAARAQQILLDGRERGGAEAVETGIADILSMGDPVPQALATARALTPAAPLPAAHLRPIIARCHGDLDAVLNAEREAQEALFATRDHEEARRAFLEKRLPQFIGT</sequence>
<dbReference type="InterPro" id="IPR018376">
    <property type="entry name" value="Enoyl-CoA_hyd/isom_CS"/>
</dbReference>
<keyword evidence="4" id="KW-1185">Reference proteome</keyword>
<proteinExistence type="inferred from homology"/>
<accession>A0AAJ1UFV3</accession>
<organism evidence="3 4">
    <name type="scientific">Rhodalgimonas zhirmunskyi</name>
    <dbReference type="NCBI Taxonomy" id="2964767"/>
    <lineage>
        <taxon>Bacteria</taxon>
        <taxon>Pseudomonadati</taxon>
        <taxon>Pseudomonadota</taxon>
        <taxon>Alphaproteobacteria</taxon>
        <taxon>Rhodobacterales</taxon>
        <taxon>Roseobacteraceae</taxon>
        <taxon>Rhodalgimonas</taxon>
    </lineage>
</organism>
<comment type="similarity">
    <text evidence="1 2">Belongs to the enoyl-CoA hydratase/isomerase family.</text>
</comment>
<dbReference type="InterPro" id="IPR001753">
    <property type="entry name" value="Enoyl-CoA_hydra/iso"/>
</dbReference>
<dbReference type="RefSeq" id="WP_317626748.1">
    <property type="nucleotide sequence ID" value="NZ_JANFFA010000003.1"/>
</dbReference>
<comment type="caution">
    <text evidence="3">The sequence shown here is derived from an EMBL/GenBank/DDBJ whole genome shotgun (WGS) entry which is preliminary data.</text>
</comment>
<protein>
    <submittedName>
        <fullName evidence="3">Enoyl-CoA hydratase-related protein</fullName>
    </submittedName>
</protein>
<reference evidence="3" key="1">
    <citation type="submission" date="2022-07" db="EMBL/GenBank/DDBJ databases">
        <authorList>
            <person name="Otstavnykh N."/>
            <person name="Isaeva M."/>
            <person name="Bystritskaya E."/>
        </authorList>
    </citation>
    <scope>NUCLEOTIDE SEQUENCE</scope>
    <source>
        <strain evidence="3">10Alg 79</strain>
    </source>
</reference>
<dbReference type="Gene3D" id="1.10.12.10">
    <property type="entry name" value="Lyase 2-enoyl-coa Hydratase, Chain A, domain 2"/>
    <property type="match status" value="1"/>
</dbReference>